<evidence type="ECO:0000256" key="2">
    <source>
        <dbReference type="ARBA" id="ARBA00007089"/>
    </source>
</evidence>
<dbReference type="InterPro" id="IPR013791">
    <property type="entry name" value="RNA3'-term_phos_cycl_insert"/>
</dbReference>
<protein>
    <recommendedName>
        <fullName evidence="9">RNA 3'-terminal phosphate cyclase-like protein</fullName>
    </recommendedName>
</protein>
<comment type="subcellular location">
    <subcellularLocation>
        <location evidence="1">Nucleus</location>
        <location evidence="1">Nucleolus</location>
    </subcellularLocation>
</comment>
<keyword evidence="3" id="KW-0690">Ribosome biogenesis</keyword>
<evidence type="ECO:0000256" key="4">
    <source>
        <dbReference type="ARBA" id="ARBA00023242"/>
    </source>
</evidence>
<name>A0A482XFF8_LAOST</name>
<dbReference type="InterPro" id="IPR023797">
    <property type="entry name" value="RNA3'_phos_cyclase_dom"/>
</dbReference>
<dbReference type="InterPro" id="IPR013792">
    <property type="entry name" value="RNA3'P_cycl/enolpyr_Trfase_a/b"/>
</dbReference>
<dbReference type="PANTHER" id="PTHR11096:SF1">
    <property type="entry name" value="RNA 3'-TERMINAL PHOSPHATE CYCLASE-LIKE PROTEIN"/>
    <property type="match status" value="1"/>
</dbReference>
<dbReference type="InParanoid" id="A0A482XFF8"/>
<gene>
    <name evidence="7" type="ORF">LSTR_LSTR002296</name>
</gene>
<dbReference type="SMR" id="A0A482XFF8"/>
<dbReference type="NCBIfam" id="TIGR03400">
    <property type="entry name" value="18S_RNA_Rcl1p"/>
    <property type="match status" value="1"/>
</dbReference>
<dbReference type="EMBL" id="QKKF02010496">
    <property type="protein sequence ID" value="RZF44523.1"/>
    <property type="molecule type" value="Genomic_DNA"/>
</dbReference>
<sequence>MVGKNVLEFKGSQYMRQRLILSVVSGKPIKITQIRAKEDNPGLTEYEANLLRLLDKLTNGTWLEVSETGTAFSFSPGALIGGTLTHECCKLRGIGYYLEVLMALAPFCKKPLSIILRGVTCNQKDPSVDSFKQGALPVLRRFMVIDPGLELTIKKRGVEPLGGGEVHFVCPSIKQLKPIQLKDWGKVKKVRGTMFALRVSPALANRMVESAKGVFLNFIPDVFFTVDHLKGQAAGKSPGFGGSLYAETTDGVIFTSDCVSDCSAQSHSVPEDVGRNAAHALLDEISCGGCVDSAFQSLACLYMALTSKDVSKCVTGPLTPYTIKFLQHLREFFGLMFQLEPYRDPASDEFDQDDNRLRLGVNKVELTCVGIGYQKLV</sequence>
<dbReference type="Pfam" id="PF05189">
    <property type="entry name" value="RTC_insert"/>
    <property type="match status" value="1"/>
</dbReference>
<dbReference type="GO" id="GO:0005730">
    <property type="term" value="C:nucleolus"/>
    <property type="evidence" value="ECO:0007669"/>
    <property type="project" value="UniProtKB-SubCell"/>
</dbReference>
<evidence type="ECO:0000259" key="5">
    <source>
        <dbReference type="Pfam" id="PF01137"/>
    </source>
</evidence>
<dbReference type="CDD" id="cd00875">
    <property type="entry name" value="RNA_Cyclase_Class_I"/>
    <property type="match status" value="1"/>
</dbReference>
<organism evidence="7 8">
    <name type="scientific">Laodelphax striatellus</name>
    <name type="common">Small brown planthopper</name>
    <name type="synonym">Delphax striatella</name>
    <dbReference type="NCBI Taxonomy" id="195883"/>
    <lineage>
        <taxon>Eukaryota</taxon>
        <taxon>Metazoa</taxon>
        <taxon>Ecdysozoa</taxon>
        <taxon>Arthropoda</taxon>
        <taxon>Hexapoda</taxon>
        <taxon>Insecta</taxon>
        <taxon>Pterygota</taxon>
        <taxon>Neoptera</taxon>
        <taxon>Paraneoptera</taxon>
        <taxon>Hemiptera</taxon>
        <taxon>Auchenorrhyncha</taxon>
        <taxon>Fulgoroidea</taxon>
        <taxon>Delphacidae</taxon>
        <taxon>Criomorphinae</taxon>
        <taxon>Laodelphax</taxon>
    </lineage>
</organism>
<dbReference type="InterPro" id="IPR000228">
    <property type="entry name" value="RNA3'_term_phos_cyc"/>
</dbReference>
<evidence type="ECO:0000313" key="7">
    <source>
        <dbReference type="EMBL" id="RZF44523.1"/>
    </source>
</evidence>
<dbReference type="GO" id="GO:0000479">
    <property type="term" value="P:endonucleolytic cleavage of tricistronic rRNA transcript (SSU-rRNA, 5.8S rRNA, LSU-rRNA)"/>
    <property type="evidence" value="ECO:0007669"/>
    <property type="project" value="TreeGrafter"/>
</dbReference>
<reference evidence="7 8" key="1">
    <citation type="journal article" date="2017" name="Gigascience">
        <title>Genome sequence of the small brown planthopper, Laodelphax striatellus.</title>
        <authorList>
            <person name="Zhu J."/>
            <person name="Jiang F."/>
            <person name="Wang X."/>
            <person name="Yang P."/>
            <person name="Bao Y."/>
            <person name="Zhao W."/>
            <person name="Wang W."/>
            <person name="Lu H."/>
            <person name="Wang Q."/>
            <person name="Cui N."/>
            <person name="Li J."/>
            <person name="Chen X."/>
            <person name="Luo L."/>
            <person name="Yu J."/>
            <person name="Kang L."/>
            <person name="Cui F."/>
        </authorList>
    </citation>
    <scope>NUCLEOTIDE SEQUENCE [LARGE SCALE GENOMIC DNA]</scope>
    <source>
        <strain evidence="7">Lst14</strain>
    </source>
</reference>
<dbReference type="AlphaFoldDB" id="A0A482XFF8"/>
<dbReference type="PIRSF" id="PIRSF005378">
    <property type="entry name" value="RNA3'_term_phos_cycl_euk"/>
    <property type="match status" value="1"/>
</dbReference>
<comment type="caution">
    <text evidence="7">The sequence shown here is derived from an EMBL/GenBank/DDBJ whole genome shotgun (WGS) entry which is preliminary data.</text>
</comment>
<dbReference type="FunCoup" id="A0A482XFF8">
    <property type="interactions" value="1297"/>
</dbReference>
<dbReference type="InterPro" id="IPR036553">
    <property type="entry name" value="RPTC_insert"/>
</dbReference>
<dbReference type="STRING" id="195883.A0A482XFF8"/>
<dbReference type="InterPro" id="IPR037136">
    <property type="entry name" value="RNA3'_phos_cyclase_dom_sf"/>
</dbReference>
<dbReference type="SUPFAM" id="SSF55205">
    <property type="entry name" value="EPT/RTPC-like"/>
    <property type="match status" value="1"/>
</dbReference>
<dbReference type="PROSITE" id="PS01287">
    <property type="entry name" value="RTC"/>
    <property type="match status" value="1"/>
</dbReference>
<dbReference type="Gene3D" id="3.30.360.20">
    <property type="entry name" value="RNA 3'-terminal phosphate cyclase, insert domain"/>
    <property type="match status" value="1"/>
</dbReference>
<evidence type="ECO:0000259" key="6">
    <source>
        <dbReference type="Pfam" id="PF05189"/>
    </source>
</evidence>
<dbReference type="Proteomes" id="UP000291343">
    <property type="component" value="Unassembled WGS sequence"/>
</dbReference>
<dbReference type="InterPro" id="IPR020719">
    <property type="entry name" value="RNA3'_term_phos_cycl-like_CS"/>
</dbReference>
<feature type="domain" description="RNA 3'-terminal phosphate cyclase" evidence="5">
    <location>
        <begin position="8"/>
        <end position="338"/>
    </location>
</feature>
<evidence type="ECO:0000256" key="3">
    <source>
        <dbReference type="ARBA" id="ARBA00022517"/>
    </source>
</evidence>
<comment type="similarity">
    <text evidence="2">Belongs to the RNA 3'-terminal cyclase family. Type 2 subfamily.</text>
</comment>
<dbReference type="InterPro" id="IPR016443">
    <property type="entry name" value="RNA3'_term_phos_cyc_type_2"/>
</dbReference>
<proteinExistence type="inferred from homology"/>
<dbReference type="GO" id="GO:0004521">
    <property type="term" value="F:RNA endonuclease activity"/>
    <property type="evidence" value="ECO:0007669"/>
    <property type="project" value="TreeGrafter"/>
</dbReference>
<evidence type="ECO:0000313" key="8">
    <source>
        <dbReference type="Proteomes" id="UP000291343"/>
    </source>
</evidence>
<dbReference type="Gene3D" id="3.65.10.20">
    <property type="entry name" value="RNA 3'-terminal phosphate cyclase domain"/>
    <property type="match status" value="1"/>
</dbReference>
<feature type="domain" description="RNA 3'-terminal phosphate cyclase insert" evidence="6">
    <location>
        <begin position="183"/>
        <end position="286"/>
    </location>
</feature>
<dbReference type="Pfam" id="PF01137">
    <property type="entry name" value="RTC"/>
    <property type="match status" value="1"/>
</dbReference>
<accession>A0A482XFF8</accession>
<keyword evidence="4" id="KW-0539">Nucleus</keyword>
<evidence type="ECO:0008006" key="9">
    <source>
        <dbReference type="Google" id="ProtNLM"/>
    </source>
</evidence>
<keyword evidence="8" id="KW-1185">Reference proteome</keyword>
<dbReference type="PANTHER" id="PTHR11096">
    <property type="entry name" value="RNA 3' TERMINAL PHOSPHATE CYCLASE"/>
    <property type="match status" value="1"/>
</dbReference>
<evidence type="ECO:0000256" key="1">
    <source>
        <dbReference type="ARBA" id="ARBA00004604"/>
    </source>
</evidence>
<dbReference type="OrthoDB" id="1911237at2759"/>